<dbReference type="Pfam" id="PF02771">
    <property type="entry name" value="Acyl-CoA_dh_N"/>
    <property type="match status" value="2"/>
</dbReference>
<evidence type="ECO:0000256" key="5">
    <source>
        <dbReference type="ARBA" id="ARBA00023002"/>
    </source>
</evidence>
<dbReference type="FunFam" id="2.40.110.10:FF:000011">
    <property type="entry name" value="Acyl-CoA dehydrogenase FadE34"/>
    <property type="match status" value="1"/>
</dbReference>
<dbReference type="InterPro" id="IPR052161">
    <property type="entry name" value="Mycobact_Acyl-CoA_DH"/>
</dbReference>
<dbReference type="GO" id="GO:0005886">
    <property type="term" value="C:plasma membrane"/>
    <property type="evidence" value="ECO:0007669"/>
    <property type="project" value="TreeGrafter"/>
</dbReference>
<evidence type="ECO:0000256" key="1">
    <source>
        <dbReference type="ARBA" id="ARBA00001974"/>
    </source>
</evidence>
<dbReference type="GO" id="GO:0050660">
    <property type="term" value="F:flavin adenine dinucleotide binding"/>
    <property type="evidence" value="ECO:0007669"/>
    <property type="project" value="InterPro"/>
</dbReference>
<gene>
    <name evidence="9" type="ORF">BST27_14155</name>
</gene>
<evidence type="ECO:0000256" key="2">
    <source>
        <dbReference type="ARBA" id="ARBA00009347"/>
    </source>
</evidence>
<proteinExistence type="inferred from homology"/>
<sequence>MGIALTDDHRELAEVARGFLTSQKARWAARELLDAADEDRPPFWQNLVELGWLGLHLDEEYGGSGFGLPELVVVVEELGRAVAPGPFVPTVIASATIARDGSADQKARLLPGLVDGSVTAGFGVGGSVSVSDGRADGDAGIVLGAGLAGLLLVAAGDDVLVLDRDREGVTVEVPKNLDPTRRAGRVRLQNVSVSDDDILPGARESLLARARTLLAAEAVGGAADCVDTAVAYAKVRQQFGRTIATFQAVKHHCANMLVATESAIAAVWDAARAASEDTSEDESQFRLIAAVAAVLAFPAYARNAELNIQVHGGIGFTWEHDAHLHLRRALVTTALFGGDGPAEDAFERTAAGAVRSNSLDLPPEAEELRVQIRKDAEEIAALPNEAQLDKLIETGYVMPHWPKPWGRAADAVEQLVIEEEFGRLGIKRPDYSITGWVILTLIQHGTDWQIERFVEKALRQEEIWCQLFSEPEAGSDAASVKTRATRVDGGWKINGQKVWTSGAHICARGLATVRTDPDAPKHAGITTVIIDMKAPGVEVRPLRQITGGSEFNEVFFNDVFVPDEDVVGTPNSGWTVARATLGNERVSIGGSGGYYAGLAENLVKLVQTYPDALGGARSRVGAFIADDHALRLLNLRRAARSVEGAGPGPEGNVTKLKLAEHMIDGGALSAALLGPEVALLDGPGGLIGRLMMGARGMAIAGGTSEVTRNQIAERILGMPRDPLIN</sequence>
<dbReference type="InterPro" id="IPR037069">
    <property type="entry name" value="AcylCoA_DH/ox_N_sf"/>
</dbReference>
<dbReference type="Gene3D" id="1.20.140.10">
    <property type="entry name" value="Butyryl-CoA Dehydrogenase, subunit A, domain 3"/>
    <property type="match status" value="2"/>
</dbReference>
<dbReference type="Pfam" id="PF02770">
    <property type="entry name" value="Acyl-CoA_dh_M"/>
    <property type="match status" value="1"/>
</dbReference>
<dbReference type="InterPro" id="IPR013786">
    <property type="entry name" value="AcylCoA_DH/ox_N"/>
</dbReference>
<comment type="similarity">
    <text evidence="2">Belongs to the acyl-CoA dehydrogenase family.</text>
</comment>
<feature type="domain" description="Acyl-CoA dehydrogenase/oxidase C-terminal" evidence="6">
    <location>
        <begin position="206"/>
        <end position="337"/>
    </location>
</feature>
<evidence type="ECO:0000256" key="4">
    <source>
        <dbReference type="ARBA" id="ARBA00022827"/>
    </source>
</evidence>
<dbReference type="FunFam" id="1.20.140.10:FF:000028">
    <property type="entry name" value="Acyl-CoA dehydrogenase FadE34"/>
    <property type="match status" value="1"/>
</dbReference>
<dbReference type="STRING" id="28445.BHQ20_20445"/>
<dbReference type="Proteomes" id="UP000192739">
    <property type="component" value="Unassembled WGS sequence"/>
</dbReference>
<dbReference type="OrthoDB" id="2431337at2"/>
<evidence type="ECO:0000313" key="9">
    <source>
        <dbReference type="EMBL" id="ORB04670.1"/>
    </source>
</evidence>
<accession>A0A1E3S9E2</accession>
<keyword evidence="3" id="KW-0285">Flavoprotein</keyword>
<dbReference type="PANTHER" id="PTHR43292:SF4">
    <property type="entry name" value="ACYL-COA DEHYDROGENASE FADE34"/>
    <property type="match status" value="1"/>
</dbReference>
<dbReference type="Pfam" id="PF00441">
    <property type="entry name" value="Acyl-CoA_dh_1"/>
    <property type="match status" value="2"/>
</dbReference>
<keyword evidence="10" id="KW-1185">Reference proteome</keyword>
<dbReference type="Gene3D" id="2.40.110.10">
    <property type="entry name" value="Butyryl-CoA Dehydrogenase, subunit A, domain 2"/>
    <property type="match status" value="1"/>
</dbReference>
<feature type="domain" description="Acyl-CoA oxidase/dehydrogenase middle" evidence="7">
    <location>
        <begin position="465"/>
        <end position="559"/>
    </location>
</feature>
<dbReference type="Gene3D" id="1.10.540.10">
    <property type="entry name" value="Acyl-CoA dehydrogenase/oxidase, N-terminal domain"/>
    <property type="match status" value="2"/>
</dbReference>
<dbReference type="AlphaFoldDB" id="A0A1E3S9E2"/>
<dbReference type="InterPro" id="IPR006091">
    <property type="entry name" value="Acyl-CoA_Oxase/DH_mid-dom"/>
</dbReference>
<comment type="cofactor">
    <cofactor evidence="1">
        <name>FAD</name>
        <dbReference type="ChEBI" id="CHEBI:57692"/>
    </cofactor>
</comment>
<dbReference type="SUPFAM" id="SSF47203">
    <property type="entry name" value="Acyl-CoA dehydrogenase C-terminal domain-like"/>
    <property type="match status" value="2"/>
</dbReference>
<protein>
    <submittedName>
        <fullName evidence="9">Acyl-CoA dehydrogenase</fullName>
    </submittedName>
</protein>
<feature type="domain" description="Acyl-CoA dehydrogenase/oxidase N-terminal" evidence="8">
    <location>
        <begin position="374"/>
        <end position="460"/>
    </location>
</feature>
<feature type="domain" description="Acyl-CoA dehydrogenase/oxidase C-terminal" evidence="6">
    <location>
        <begin position="571"/>
        <end position="716"/>
    </location>
</feature>
<evidence type="ECO:0000259" key="6">
    <source>
        <dbReference type="Pfam" id="PF00441"/>
    </source>
</evidence>
<organism evidence="9 10">
    <name type="scientific">Mycobacterium intermedium</name>
    <dbReference type="NCBI Taxonomy" id="28445"/>
    <lineage>
        <taxon>Bacteria</taxon>
        <taxon>Bacillati</taxon>
        <taxon>Actinomycetota</taxon>
        <taxon>Actinomycetes</taxon>
        <taxon>Mycobacteriales</taxon>
        <taxon>Mycobacteriaceae</taxon>
        <taxon>Mycobacterium</taxon>
        <taxon>Mycobacterium simiae complex</taxon>
    </lineage>
</organism>
<dbReference type="InterPro" id="IPR046373">
    <property type="entry name" value="Acyl-CoA_Oxase/DH_mid-dom_sf"/>
</dbReference>
<keyword evidence="5" id="KW-0560">Oxidoreductase</keyword>
<evidence type="ECO:0000256" key="3">
    <source>
        <dbReference type="ARBA" id="ARBA00022630"/>
    </source>
</evidence>
<reference evidence="9 10" key="1">
    <citation type="submission" date="2017-02" db="EMBL/GenBank/DDBJ databases">
        <title>The new phylogeny of genus Mycobacterium.</title>
        <authorList>
            <person name="Tortoli E."/>
            <person name="Trovato A."/>
            <person name="Cirillo D.M."/>
        </authorList>
    </citation>
    <scope>NUCLEOTIDE SEQUENCE [LARGE SCALE GENOMIC DNA]</scope>
    <source>
        <strain evidence="9 10">DSM 44049</strain>
    </source>
</reference>
<dbReference type="GO" id="GO:0016627">
    <property type="term" value="F:oxidoreductase activity, acting on the CH-CH group of donors"/>
    <property type="evidence" value="ECO:0007669"/>
    <property type="project" value="InterPro"/>
</dbReference>
<evidence type="ECO:0000259" key="7">
    <source>
        <dbReference type="Pfam" id="PF02770"/>
    </source>
</evidence>
<dbReference type="EMBL" id="MVHT01000035">
    <property type="protein sequence ID" value="ORB04670.1"/>
    <property type="molecule type" value="Genomic_DNA"/>
</dbReference>
<feature type="domain" description="Acyl-CoA dehydrogenase/oxidase N-terminal" evidence="8">
    <location>
        <begin position="6"/>
        <end position="116"/>
    </location>
</feature>
<dbReference type="PANTHER" id="PTHR43292">
    <property type="entry name" value="ACYL-COA DEHYDROGENASE"/>
    <property type="match status" value="1"/>
</dbReference>
<dbReference type="SUPFAM" id="SSF56645">
    <property type="entry name" value="Acyl-CoA dehydrogenase NM domain-like"/>
    <property type="match status" value="2"/>
</dbReference>
<dbReference type="InterPro" id="IPR009100">
    <property type="entry name" value="AcylCoA_DH/oxidase_NM_dom_sf"/>
</dbReference>
<dbReference type="InterPro" id="IPR009075">
    <property type="entry name" value="AcylCo_DH/oxidase_C"/>
</dbReference>
<comment type="caution">
    <text evidence="9">The sequence shown here is derived from an EMBL/GenBank/DDBJ whole genome shotgun (WGS) entry which is preliminary data.</text>
</comment>
<evidence type="ECO:0000259" key="8">
    <source>
        <dbReference type="Pfam" id="PF02771"/>
    </source>
</evidence>
<name>A0A1E3S9E2_MYCIE</name>
<dbReference type="RefSeq" id="WP_069420985.1">
    <property type="nucleotide sequence ID" value="NZ_CBCRZH010000033.1"/>
</dbReference>
<dbReference type="InterPro" id="IPR036250">
    <property type="entry name" value="AcylCo_DH-like_C"/>
</dbReference>
<evidence type="ECO:0000313" key="10">
    <source>
        <dbReference type="Proteomes" id="UP000192739"/>
    </source>
</evidence>
<keyword evidence="4" id="KW-0274">FAD</keyword>